<evidence type="ECO:0000313" key="3">
    <source>
        <dbReference type="Proteomes" id="UP000566819"/>
    </source>
</evidence>
<evidence type="ECO:0000313" key="2">
    <source>
        <dbReference type="EMBL" id="KAF4632626.1"/>
    </source>
</evidence>
<keyword evidence="3" id="KW-1185">Reference proteome</keyword>
<feature type="domain" description="DUF1996" evidence="1">
    <location>
        <begin position="9"/>
        <end position="108"/>
    </location>
</feature>
<dbReference type="EMBL" id="JAAMPI010000330">
    <property type="protein sequence ID" value="KAF4632626.1"/>
    <property type="molecule type" value="Genomic_DNA"/>
</dbReference>
<proteinExistence type="predicted"/>
<comment type="caution">
    <text evidence="2">The sequence shown here is derived from an EMBL/GenBank/DDBJ whole genome shotgun (WGS) entry which is preliminary data.</text>
</comment>
<dbReference type="Proteomes" id="UP000566819">
    <property type="component" value="Unassembled WGS sequence"/>
</dbReference>
<dbReference type="Pfam" id="PF09362">
    <property type="entry name" value="DUF1996"/>
    <property type="match status" value="2"/>
</dbReference>
<accession>A0A8H4RNR7</accession>
<sequence length="205" mass="22940">MDPATEPPSRSTCTSCTFLDDFSNYWTAVMYFQARNGTFMRAKQLGSLFHEAANGGITIYYFDAPGGYNITAFQKGFRMRNGDPTVRDKESASRFKGITYTCLARPDTRYTNVTSEELWPEDESQPFLWSFGDRTGYGHHGDYIFGWKGGSLQRAFDAKCKPILNCAKLPTQEISVANTCTKNRTVAEEVDGWLDELPGGVEVLG</sequence>
<reference evidence="2 3" key="1">
    <citation type="submission" date="2020-03" db="EMBL/GenBank/DDBJ databases">
        <title>Draft Genome Sequence of Cudoniella acicularis.</title>
        <authorList>
            <person name="Buettner E."/>
            <person name="Kellner H."/>
        </authorList>
    </citation>
    <scope>NUCLEOTIDE SEQUENCE [LARGE SCALE GENOMIC DNA]</scope>
    <source>
        <strain evidence="2 3">DSM 108380</strain>
    </source>
</reference>
<evidence type="ECO:0000259" key="1">
    <source>
        <dbReference type="Pfam" id="PF09362"/>
    </source>
</evidence>
<dbReference type="OrthoDB" id="74764at2759"/>
<dbReference type="PANTHER" id="PTHR43662">
    <property type="match status" value="1"/>
</dbReference>
<name>A0A8H4RNR7_9HELO</name>
<organism evidence="2 3">
    <name type="scientific">Cudoniella acicularis</name>
    <dbReference type="NCBI Taxonomy" id="354080"/>
    <lineage>
        <taxon>Eukaryota</taxon>
        <taxon>Fungi</taxon>
        <taxon>Dikarya</taxon>
        <taxon>Ascomycota</taxon>
        <taxon>Pezizomycotina</taxon>
        <taxon>Leotiomycetes</taxon>
        <taxon>Helotiales</taxon>
        <taxon>Tricladiaceae</taxon>
        <taxon>Cudoniella</taxon>
    </lineage>
</organism>
<dbReference type="InterPro" id="IPR018535">
    <property type="entry name" value="DUF1996"/>
</dbReference>
<feature type="domain" description="DUF1996" evidence="1">
    <location>
        <begin position="116"/>
        <end position="147"/>
    </location>
</feature>
<dbReference type="PANTHER" id="PTHR43662:SF13">
    <property type="entry name" value="DUF1996 DOMAIN-CONTAINING PROTEIN"/>
    <property type="match status" value="1"/>
</dbReference>
<dbReference type="AlphaFoldDB" id="A0A8H4RNR7"/>
<protein>
    <recommendedName>
        <fullName evidence="1">DUF1996 domain-containing protein</fullName>
    </recommendedName>
</protein>
<gene>
    <name evidence="2" type="ORF">G7Y89_g5506</name>
</gene>